<reference evidence="8 9" key="1">
    <citation type="submission" date="2019-01" db="EMBL/GenBank/DDBJ databases">
        <title>Genome sequence of the Antarctic species Gelidibacter gilvus ACAM 158(T).</title>
        <authorList>
            <person name="Bowman J.P."/>
        </authorList>
    </citation>
    <scope>NUCLEOTIDE SEQUENCE [LARGE SCALE GENOMIC DNA]</scope>
    <source>
        <strain evidence="8 9">IC158</strain>
    </source>
</reference>
<evidence type="ECO:0000313" key="9">
    <source>
        <dbReference type="Proteomes" id="UP000289792"/>
    </source>
</evidence>
<accession>A0A4Q0XEL8</accession>
<dbReference type="OrthoDB" id="5694214at2"/>
<keyword evidence="9" id="KW-1185">Reference proteome</keyword>
<sequence>MNKIKSVIIIILFLGLSSCDDDFLDVTPSNSGDASTSIQTLADAKVMLTGIMSNMTSSNYYGRNFILYGDAKGGDLTTFSMGRGLDGLYSFNHSPTSGSYSGFWNSIYNSILQTNNLIVNIEKLQAAGVEANFDDVKGQALTARALMYFDLVRIYGKPYSYDKESYGVPNILVPLDALEQPLRASVATNYNQIITDLIAAQPLLSKSKTSGYLNYYANLALQARVYLNMEQYPAALTAAQEIIDSGVYSLYSNSEWVNSWTQQFGKESIFELAILPSEADLGNSSLSVYLRRSGHGSASAIGQFIASDYYLNRLGEDPNDVRWGILDYDEVGATHLGASYKYSGDIALAGDGKSTVTAVNIKVIRLSEIYLIAAEAAFHSDKDLAATYLNAVRKRAPDLAPATDGTISIDMILDEKSKELFTEGQRYFDLLRLNKEIVFNDDLGGVPISTRTKTIDRSFYKTILPISQEEINANPEIGNQQNPDY</sequence>
<comment type="caution">
    <text evidence="8">The sequence shown here is derived from an EMBL/GenBank/DDBJ whole genome shotgun (WGS) entry which is preliminary data.</text>
</comment>
<dbReference type="EMBL" id="SDDZ01000018">
    <property type="protein sequence ID" value="RXJ44432.1"/>
    <property type="molecule type" value="Genomic_DNA"/>
</dbReference>
<keyword evidence="4" id="KW-0472">Membrane</keyword>
<dbReference type="PROSITE" id="PS51257">
    <property type="entry name" value="PROKAR_LIPOPROTEIN"/>
    <property type="match status" value="1"/>
</dbReference>
<evidence type="ECO:0000256" key="2">
    <source>
        <dbReference type="ARBA" id="ARBA00006275"/>
    </source>
</evidence>
<protein>
    <submittedName>
        <fullName evidence="8">RagB/SusD family nutrient uptake outer membrane protein</fullName>
    </submittedName>
</protein>
<gene>
    <name evidence="8" type="ORF">ESZ48_18060</name>
</gene>
<evidence type="ECO:0000259" key="7">
    <source>
        <dbReference type="Pfam" id="PF14322"/>
    </source>
</evidence>
<dbReference type="CDD" id="cd08977">
    <property type="entry name" value="SusD"/>
    <property type="match status" value="1"/>
</dbReference>
<evidence type="ECO:0000256" key="5">
    <source>
        <dbReference type="ARBA" id="ARBA00023237"/>
    </source>
</evidence>
<evidence type="ECO:0000313" key="8">
    <source>
        <dbReference type="EMBL" id="RXJ44432.1"/>
    </source>
</evidence>
<feature type="domain" description="RagB/SusD" evidence="6">
    <location>
        <begin position="354"/>
        <end position="485"/>
    </location>
</feature>
<comment type="similarity">
    <text evidence="2">Belongs to the SusD family.</text>
</comment>
<organism evidence="8 9">
    <name type="scientific">Gelidibacter gilvus</name>
    <dbReference type="NCBI Taxonomy" id="59602"/>
    <lineage>
        <taxon>Bacteria</taxon>
        <taxon>Pseudomonadati</taxon>
        <taxon>Bacteroidota</taxon>
        <taxon>Flavobacteriia</taxon>
        <taxon>Flavobacteriales</taxon>
        <taxon>Flavobacteriaceae</taxon>
        <taxon>Gelidibacter</taxon>
    </lineage>
</organism>
<dbReference type="Gene3D" id="2.20.20.130">
    <property type="match status" value="1"/>
</dbReference>
<dbReference type="RefSeq" id="WP_129018903.1">
    <property type="nucleotide sequence ID" value="NZ_SDDZ01000018.1"/>
</dbReference>
<keyword evidence="5" id="KW-0998">Cell outer membrane</keyword>
<proteinExistence type="inferred from homology"/>
<dbReference type="Proteomes" id="UP000289792">
    <property type="component" value="Unassembled WGS sequence"/>
</dbReference>
<evidence type="ECO:0000256" key="4">
    <source>
        <dbReference type="ARBA" id="ARBA00023136"/>
    </source>
</evidence>
<dbReference type="InterPro" id="IPR011990">
    <property type="entry name" value="TPR-like_helical_dom_sf"/>
</dbReference>
<feature type="domain" description="SusD-like N-terminal" evidence="7">
    <location>
        <begin position="22"/>
        <end position="227"/>
    </location>
</feature>
<dbReference type="Pfam" id="PF07980">
    <property type="entry name" value="SusD_RagB"/>
    <property type="match status" value="1"/>
</dbReference>
<dbReference type="GO" id="GO:0009279">
    <property type="term" value="C:cell outer membrane"/>
    <property type="evidence" value="ECO:0007669"/>
    <property type="project" value="UniProtKB-SubCell"/>
</dbReference>
<keyword evidence="3" id="KW-0732">Signal</keyword>
<dbReference type="InterPro" id="IPR012944">
    <property type="entry name" value="SusD_RagB_dom"/>
</dbReference>
<dbReference type="AlphaFoldDB" id="A0A4Q0XEL8"/>
<evidence type="ECO:0000256" key="1">
    <source>
        <dbReference type="ARBA" id="ARBA00004442"/>
    </source>
</evidence>
<evidence type="ECO:0000259" key="6">
    <source>
        <dbReference type="Pfam" id="PF07980"/>
    </source>
</evidence>
<dbReference type="Gene3D" id="1.25.40.390">
    <property type="match status" value="1"/>
</dbReference>
<name>A0A4Q0XEL8_9FLAO</name>
<dbReference type="InterPro" id="IPR033985">
    <property type="entry name" value="SusD-like_N"/>
</dbReference>
<dbReference type="Pfam" id="PF14322">
    <property type="entry name" value="SusD-like_3"/>
    <property type="match status" value="1"/>
</dbReference>
<comment type="subcellular location">
    <subcellularLocation>
        <location evidence="1">Cell outer membrane</location>
    </subcellularLocation>
</comment>
<dbReference type="Gene3D" id="1.25.40.900">
    <property type="match status" value="1"/>
</dbReference>
<dbReference type="SUPFAM" id="SSF48452">
    <property type="entry name" value="TPR-like"/>
    <property type="match status" value="1"/>
</dbReference>
<evidence type="ECO:0000256" key="3">
    <source>
        <dbReference type="ARBA" id="ARBA00022729"/>
    </source>
</evidence>